<proteinExistence type="predicted"/>
<dbReference type="PANTHER" id="PTHR43143:SF1">
    <property type="entry name" value="SERINE_THREONINE-PROTEIN PHOSPHATASE CPPED1"/>
    <property type="match status" value="1"/>
</dbReference>
<dbReference type="RefSeq" id="WP_249655820.1">
    <property type="nucleotide sequence ID" value="NZ_JAMFMA010000001.1"/>
</dbReference>
<organism evidence="2 3">
    <name type="scientific">Flagellimonas spongiicola</name>
    <dbReference type="NCBI Taxonomy" id="2942208"/>
    <lineage>
        <taxon>Bacteria</taxon>
        <taxon>Pseudomonadati</taxon>
        <taxon>Bacteroidota</taxon>
        <taxon>Flavobacteriia</taxon>
        <taxon>Flavobacteriales</taxon>
        <taxon>Flavobacteriaceae</taxon>
        <taxon>Flagellimonas</taxon>
    </lineage>
</organism>
<dbReference type="Gene3D" id="3.60.21.10">
    <property type="match status" value="1"/>
</dbReference>
<comment type="caution">
    <text evidence="2">The sequence shown here is derived from an EMBL/GenBank/DDBJ whole genome shotgun (WGS) entry which is preliminary data.</text>
</comment>
<dbReference type="InterPro" id="IPR051918">
    <property type="entry name" value="STPP_CPPED1"/>
</dbReference>
<protein>
    <submittedName>
        <fullName evidence="2">Metallophosphoesterase</fullName>
    </submittedName>
</protein>
<dbReference type="Pfam" id="PF00149">
    <property type="entry name" value="Metallophos"/>
    <property type="match status" value="1"/>
</dbReference>
<keyword evidence="3" id="KW-1185">Reference proteome</keyword>
<dbReference type="EMBL" id="JAMFMA010000001">
    <property type="protein sequence ID" value="MCL6272634.1"/>
    <property type="molecule type" value="Genomic_DNA"/>
</dbReference>
<name>A0ABT0PMR7_9FLAO</name>
<reference evidence="2 3" key="1">
    <citation type="submission" date="2022-05" db="EMBL/GenBank/DDBJ databases">
        <authorList>
            <person name="Park J.-S."/>
        </authorList>
    </citation>
    <scope>NUCLEOTIDE SEQUENCE [LARGE SCALE GENOMIC DNA]</scope>
    <source>
        <strain evidence="2 3">2012CJ35-5</strain>
    </source>
</reference>
<dbReference type="InterPro" id="IPR029052">
    <property type="entry name" value="Metallo-depent_PP-like"/>
</dbReference>
<sequence length="323" mass="37415">MDRRKFIKNTGKASIMMTLPLQIPTVDFLEGNVLKIGVVADVHQDIIHDAYARLRFFMDDMKERKPDFIIQLGDFALPRKQNQPFLDIWNEFDGPAYHVLGNHDMRDLGFTREQTMKWWQMQSRYYSFDKEGFHFIVLDGNDKNPAPWSGYDRYIGNEQKKWLSNDLANTYKPTIVFIHQSLENEEGIANNADIRTILEKEKLQNGKTKVIACLSGHHHTDYMKVINDIPYIQINSMSYRWVGSKYSRERFAPHIESAYPTVSSTCPYRDPLYTVITLDPEKNNLHIEGCTTAYISPSPVEIGYPSGDKMSPTITERSVNFEA</sequence>
<feature type="domain" description="Calcineurin-like phosphoesterase" evidence="1">
    <location>
        <begin position="34"/>
        <end position="220"/>
    </location>
</feature>
<dbReference type="Proteomes" id="UP001203607">
    <property type="component" value="Unassembled WGS sequence"/>
</dbReference>
<evidence type="ECO:0000313" key="2">
    <source>
        <dbReference type="EMBL" id="MCL6272634.1"/>
    </source>
</evidence>
<accession>A0ABT0PMR7</accession>
<dbReference type="PANTHER" id="PTHR43143">
    <property type="entry name" value="METALLOPHOSPHOESTERASE, CALCINEURIN SUPERFAMILY"/>
    <property type="match status" value="1"/>
</dbReference>
<evidence type="ECO:0000313" key="3">
    <source>
        <dbReference type="Proteomes" id="UP001203607"/>
    </source>
</evidence>
<gene>
    <name evidence="2" type="ORF">M3P19_01370</name>
</gene>
<dbReference type="InterPro" id="IPR004843">
    <property type="entry name" value="Calcineurin-like_PHP"/>
</dbReference>
<evidence type="ECO:0000259" key="1">
    <source>
        <dbReference type="Pfam" id="PF00149"/>
    </source>
</evidence>
<dbReference type="SUPFAM" id="SSF56300">
    <property type="entry name" value="Metallo-dependent phosphatases"/>
    <property type="match status" value="1"/>
</dbReference>